<name>A0AA35Y0D8_9PROT</name>
<evidence type="ECO:0000256" key="1">
    <source>
        <dbReference type="SAM" id="MobiDB-lite"/>
    </source>
</evidence>
<evidence type="ECO:0000313" key="3">
    <source>
        <dbReference type="Proteomes" id="UP001176960"/>
    </source>
</evidence>
<reference evidence="2" key="1">
    <citation type="submission" date="2023-03" db="EMBL/GenBank/DDBJ databases">
        <authorList>
            <person name="Cleenwerck I."/>
        </authorList>
    </citation>
    <scope>NUCLEOTIDE SEQUENCE</scope>
    <source>
        <strain evidence="2">LMG 32879</strain>
    </source>
</reference>
<proteinExistence type="predicted"/>
<dbReference type="AlphaFoldDB" id="A0AA35Y0D8"/>
<comment type="caution">
    <text evidence="2">The sequence shown here is derived from an EMBL/GenBank/DDBJ whole genome shotgun (WGS) entry which is preliminary data.</text>
</comment>
<sequence>MKRKTDLIYPTDEEEAAINRGIAQDADNPELTAGDFSRMKRTRGPQKAPLKQPVSMRLDAEIGGLLDRSMLWEMD</sequence>
<keyword evidence="3" id="KW-1185">Reference proteome</keyword>
<gene>
    <name evidence="2" type="ORF">LMG32879_000370</name>
</gene>
<evidence type="ECO:0000313" key="2">
    <source>
        <dbReference type="EMBL" id="CAI9119553.1"/>
    </source>
</evidence>
<dbReference type="RefSeq" id="WP_289843436.1">
    <property type="nucleotide sequence ID" value="NZ_CATKSH010000002.1"/>
</dbReference>
<dbReference type="EMBL" id="CATKSH010000002">
    <property type="protein sequence ID" value="CAI9119553.1"/>
    <property type="molecule type" value="Genomic_DNA"/>
</dbReference>
<feature type="region of interest" description="Disordered" evidence="1">
    <location>
        <begin position="24"/>
        <end position="52"/>
    </location>
</feature>
<accession>A0AA35Y0D8</accession>
<protein>
    <submittedName>
        <fullName evidence="2">Uncharacterized protein</fullName>
    </submittedName>
</protein>
<organism evidence="2 3">
    <name type="scientific">Brytella acorum</name>
    <dbReference type="NCBI Taxonomy" id="2959299"/>
    <lineage>
        <taxon>Bacteria</taxon>
        <taxon>Pseudomonadati</taxon>
        <taxon>Pseudomonadota</taxon>
        <taxon>Alphaproteobacteria</taxon>
        <taxon>Acetobacterales</taxon>
        <taxon>Acetobacteraceae</taxon>
        <taxon>Brytella</taxon>
    </lineage>
</organism>
<dbReference type="Proteomes" id="UP001176960">
    <property type="component" value="Unassembled WGS sequence"/>
</dbReference>